<gene>
    <name evidence="1" type="ORF">QFC22_003020</name>
</gene>
<evidence type="ECO:0000313" key="2">
    <source>
        <dbReference type="Proteomes" id="UP001243375"/>
    </source>
</evidence>
<dbReference type="EMBL" id="JASBWU010000007">
    <property type="protein sequence ID" value="KAJ9120122.1"/>
    <property type="molecule type" value="Genomic_DNA"/>
</dbReference>
<protein>
    <submittedName>
        <fullName evidence="1">Uncharacterized protein</fullName>
    </submittedName>
</protein>
<name>A0ACC2XBK3_9TREE</name>
<evidence type="ECO:0000313" key="1">
    <source>
        <dbReference type="EMBL" id="KAJ9120122.1"/>
    </source>
</evidence>
<sequence>MGNQVGSLQRNGPEQREAGGPLSSQIIDRATRLHRHYFPLAPQSPVLSIPLTPDTTTAEQVCVIRMCLCQILPEELVNPILDYAEVSTVSVSERRERVAYQDRQGAVWAIQDRQQQERHWIYLVSKPIFGRVLHAPRVVADEDVEEEGESDVVAEEQTRQEEAEEVPEDPNERNPWKVKSVKVRTWSSDQGWTSEHFETDGKQFISELATFCSSMAVVEPTCLASQNFP</sequence>
<dbReference type="Proteomes" id="UP001243375">
    <property type="component" value="Unassembled WGS sequence"/>
</dbReference>
<proteinExistence type="predicted"/>
<comment type="caution">
    <text evidence="1">The sequence shown here is derived from an EMBL/GenBank/DDBJ whole genome shotgun (WGS) entry which is preliminary data.</text>
</comment>
<keyword evidence="2" id="KW-1185">Reference proteome</keyword>
<accession>A0ACC2XBK3</accession>
<reference evidence="1" key="1">
    <citation type="submission" date="2023-04" db="EMBL/GenBank/DDBJ databases">
        <title>Draft Genome sequencing of Naganishia species isolated from polar environments using Oxford Nanopore Technology.</title>
        <authorList>
            <person name="Leo P."/>
            <person name="Venkateswaran K."/>
        </authorList>
    </citation>
    <scope>NUCLEOTIDE SEQUENCE</scope>
    <source>
        <strain evidence="1">MNA-CCFEE 5425</strain>
    </source>
</reference>
<organism evidence="1 2">
    <name type="scientific">Naganishia vaughanmartiniae</name>
    <dbReference type="NCBI Taxonomy" id="1424756"/>
    <lineage>
        <taxon>Eukaryota</taxon>
        <taxon>Fungi</taxon>
        <taxon>Dikarya</taxon>
        <taxon>Basidiomycota</taxon>
        <taxon>Agaricomycotina</taxon>
        <taxon>Tremellomycetes</taxon>
        <taxon>Filobasidiales</taxon>
        <taxon>Filobasidiaceae</taxon>
        <taxon>Naganishia</taxon>
    </lineage>
</organism>